<keyword evidence="4" id="KW-1185">Reference proteome</keyword>
<name>A0A1H1GB23_9ACTN</name>
<feature type="compositionally biased region" description="Low complexity" evidence="1">
    <location>
        <begin position="21"/>
        <end position="33"/>
    </location>
</feature>
<dbReference type="OrthoDB" id="3544378at2"/>
<evidence type="ECO:0000256" key="2">
    <source>
        <dbReference type="SAM" id="Phobius"/>
    </source>
</evidence>
<evidence type="ECO:0000313" key="4">
    <source>
        <dbReference type="Proteomes" id="UP000217103"/>
    </source>
</evidence>
<keyword evidence="2" id="KW-0812">Transmembrane</keyword>
<proteinExistence type="predicted"/>
<protein>
    <recommendedName>
        <fullName evidence="5">Cell division protein FtsL</fullName>
    </recommendedName>
</protein>
<evidence type="ECO:0008006" key="5">
    <source>
        <dbReference type="Google" id="ProtNLM"/>
    </source>
</evidence>
<evidence type="ECO:0000256" key="1">
    <source>
        <dbReference type="SAM" id="MobiDB-lite"/>
    </source>
</evidence>
<dbReference type="RefSeq" id="WP_131815568.1">
    <property type="nucleotide sequence ID" value="NZ_FNKK01000002.1"/>
</dbReference>
<dbReference type="EMBL" id="FNKK01000002">
    <property type="protein sequence ID" value="SDR10347.1"/>
    <property type="molecule type" value="Genomic_DNA"/>
</dbReference>
<keyword evidence="2" id="KW-1133">Transmembrane helix</keyword>
<gene>
    <name evidence="3" type="ORF">SAMN04489764_3481</name>
</gene>
<feature type="transmembrane region" description="Helical" evidence="2">
    <location>
        <begin position="91"/>
        <end position="114"/>
    </location>
</feature>
<feature type="compositionally biased region" description="Basic and acidic residues" evidence="1">
    <location>
        <begin position="47"/>
        <end position="62"/>
    </location>
</feature>
<feature type="region of interest" description="Disordered" evidence="1">
    <location>
        <begin position="163"/>
        <end position="186"/>
    </location>
</feature>
<evidence type="ECO:0000313" key="3">
    <source>
        <dbReference type="EMBL" id="SDR10347.1"/>
    </source>
</evidence>
<keyword evidence="2" id="KW-0472">Membrane</keyword>
<dbReference type="Proteomes" id="UP000217103">
    <property type="component" value="Unassembled WGS sequence"/>
</dbReference>
<organism evidence="3 4">
    <name type="scientific">Thermostaphylospora chromogena</name>
    <dbReference type="NCBI Taxonomy" id="35622"/>
    <lineage>
        <taxon>Bacteria</taxon>
        <taxon>Bacillati</taxon>
        <taxon>Actinomycetota</taxon>
        <taxon>Actinomycetes</taxon>
        <taxon>Streptosporangiales</taxon>
        <taxon>Thermomonosporaceae</taxon>
        <taxon>Thermostaphylospora</taxon>
    </lineage>
</organism>
<accession>A0A1H1GB23</accession>
<feature type="region of interest" description="Disordered" evidence="1">
    <location>
        <begin position="1"/>
        <end position="87"/>
    </location>
</feature>
<feature type="compositionally biased region" description="Low complexity" evidence="1">
    <location>
        <begin position="64"/>
        <end position="79"/>
    </location>
</feature>
<sequence>MSQLTEQDTGVTRGRQRTARATRGQRTVRVTRAPCRGAPRPTASRTTADRPSRQRTLRDRPARVRQPAVRRATSGARPRPGGRVRPPRTPFVLLVVGLLCGGLVSLLLLNIVLARDSFTATELRRQNKEISLQREKVMLDNVRLEGPAEVARRAEEQGMRLDWDSVHQITPDGKTRTGSGAEDVNE</sequence>
<dbReference type="AlphaFoldDB" id="A0A1H1GB23"/>
<dbReference type="STRING" id="35622.SAMN04489764_3481"/>
<reference evidence="3 4" key="1">
    <citation type="submission" date="2016-10" db="EMBL/GenBank/DDBJ databases">
        <authorList>
            <person name="de Groot N.N."/>
        </authorList>
    </citation>
    <scope>NUCLEOTIDE SEQUENCE [LARGE SCALE GENOMIC DNA]</scope>
    <source>
        <strain evidence="3 4">DSM 43794</strain>
    </source>
</reference>